<reference evidence="2" key="1">
    <citation type="submission" date="2022-07" db="EMBL/GenBank/DDBJ databases">
        <title>Phylogenomic reconstructions and comparative analyses of Kickxellomycotina fungi.</title>
        <authorList>
            <person name="Reynolds N.K."/>
            <person name="Stajich J.E."/>
            <person name="Barry K."/>
            <person name="Grigoriev I.V."/>
            <person name="Crous P."/>
            <person name="Smith M.E."/>
        </authorList>
    </citation>
    <scope>NUCLEOTIDE SEQUENCE</scope>
    <source>
        <strain evidence="2">BCRC 34381</strain>
    </source>
</reference>
<name>A0A9W7Y3R8_9FUNG</name>
<sequence length="396" mass="42647">MQPSSTSRLRERRQQLQLRSGIRADAPRASFVRDHAQFSFSPPEGAAAVSAPPVQAPGAGYGAPFRFVSDAFAQPVSAYGARARAPTGSGVRLPAPPVLETGQRRAATALPLGSATEIPTRPPAGPSMASPEISPARSPFSGRGCGFTVPDPMMPIEECSERIERLLQRVQQRHREYAAQQTSAAPRTPVRLGERAVAAAAVSRPSAGSTVSTASLHSASSIRSDAGACAIASGRAAGDAMLYSPRRRAATMGPAMDKNRDSSERVSMGRAASPAHKTPIEEMRAKIERVRARRAARLKEEMAGRSPPVGSLETAGGERPGALVRMHSEISGTTYYASDEEAEDFFEDKDNLALFREVQMPVRDIDWDKRVFYHHVARTDDEFRKAAEDVEIADCR</sequence>
<dbReference type="AlphaFoldDB" id="A0A9W7Y3R8"/>
<gene>
    <name evidence="2" type="ORF">LPJ61_005780</name>
</gene>
<evidence type="ECO:0000313" key="2">
    <source>
        <dbReference type="EMBL" id="KAJ1724012.1"/>
    </source>
</evidence>
<dbReference type="OrthoDB" id="5594704at2759"/>
<feature type="non-terminal residue" evidence="2">
    <location>
        <position position="396"/>
    </location>
</feature>
<organism evidence="2 3">
    <name type="scientific">Coemansia biformis</name>
    <dbReference type="NCBI Taxonomy" id="1286918"/>
    <lineage>
        <taxon>Eukaryota</taxon>
        <taxon>Fungi</taxon>
        <taxon>Fungi incertae sedis</taxon>
        <taxon>Zoopagomycota</taxon>
        <taxon>Kickxellomycotina</taxon>
        <taxon>Kickxellomycetes</taxon>
        <taxon>Kickxellales</taxon>
        <taxon>Kickxellaceae</taxon>
        <taxon>Coemansia</taxon>
    </lineage>
</organism>
<feature type="region of interest" description="Disordered" evidence="1">
    <location>
        <begin position="1"/>
        <end position="22"/>
    </location>
</feature>
<feature type="region of interest" description="Disordered" evidence="1">
    <location>
        <begin position="109"/>
        <end position="137"/>
    </location>
</feature>
<proteinExistence type="predicted"/>
<protein>
    <submittedName>
        <fullName evidence="2">Uncharacterized protein</fullName>
    </submittedName>
</protein>
<keyword evidence="3" id="KW-1185">Reference proteome</keyword>
<dbReference type="Proteomes" id="UP001143981">
    <property type="component" value="Unassembled WGS sequence"/>
</dbReference>
<evidence type="ECO:0000313" key="3">
    <source>
        <dbReference type="Proteomes" id="UP001143981"/>
    </source>
</evidence>
<feature type="region of interest" description="Disordered" evidence="1">
    <location>
        <begin position="299"/>
        <end position="318"/>
    </location>
</feature>
<accession>A0A9W7Y3R8</accession>
<evidence type="ECO:0000256" key="1">
    <source>
        <dbReference type="SAM" id="MobiDB-lite"/>
    </source>
</evidence>
<feature type="region of interest" description="Disordered" evidence="1">
    <location>
        <begin position="251"/>
        <end position="277"/>
    </location>
</feature>
<comment type="caution">
    <text evidence="2">The sequence shown here is derived from an EMBL/GenBank/DDBJ whole genome shotgun (WGS) entry which is preliminary data.</text>
</comment>
<dbReference type="EMBL" id="JANBOI010002164">
    <property type="protein sequence ID" value="KAJ1724012.1"/>
    <property type="molecule type" value="Genomic_DNA"/>
</dbReference>